<feature type="transmembrane region" description="Helical" evidence="6">
    <location>
        <begin position="296"/>
        <end position="316"/>
    </location>
</feature>
<feature type="transmembrane region" description="Helical" evidence="6">
    <location>
        <begin position="413"/>
        <end position="431"/>
    </location>
</feature>
<name>A0A3S5C4E0_9NEIS</name>
<feature type="transmembrane region" description="Helical" evidence="6">
    <location>
        <begin position="354"/>
        <end position="375"/>
    </location>
</feature>
<keyword evidence="8" id="KW-1185">Reference proteome</keyword>
<dbReference type="Proteomes" id="UP000272771">
    <property type="component" value="Chromosome"/>
</dbReference>
<dbReference type="PANTHER" id="PTHR30250">
    <property type="entry name" value="PST FAMILY PREDICTED COLANIC ACID TRANSPORTER"/>
    <property type="match status" value="1"/>
</dbReference>
<evidence type="ECO:0000256" key="5">
    <source>
        <dbReference type="ARBA" id="ARBA00023136"/>
    </source>
</evidence>
<proteinExistence type="predicted"/>
<dbReference type="Pfam" id="PF01943">
    <property type="entry name" value="Polysacc_synt"/>
    <property type="match status" value="1"/>
</dbReference>
<feature type="transmembrane region" description="Helical" evidence="6">
    <location>
        <begin position="211"/>
        <end position="232"/>
    </location>
</feature>
<dbReference type="OrthoDB" id="103403at2"/>
<feature type="transmembrane region" description="Helical" evidence="6">
    <location>
        <begin position="148"/>
        <end position="165"/>
    </location>
</feature>
<evidence type="ECO:0000313" key="8">
    <source>
        <dbReference type="Proteomes" id="UP000272771"/>
    </source>
</evidence>
<dbReference type="AlphaFoldDB" id="A0A3S5C4E0"/>
<comment type="subcellular location">
    <subcellularLocation>
        <location evidence="1">Cell membrane</location>
        <topology evidence="1">Multi-pass membrane protein</topology>
    </subcellularLocation>
</comment>
<keyword evidence="3 6" id="KW-0812">Transmembrane</keyword>
<organism evidence="7 8">
    <name type="scientific">Neisseria weaveri</name>
    <dbReference type="NCBI Taxonomy" id="28091"/>
    <lineage>
        <taxon>Bacteria</taxon>
        <taxon>Pseudomonadati</taxon>
        <taxon>Pseudomonadota</taxon>
        <taxon>Betaproteobacteria</taxon>
        <taxon>Neisseriales</taxon>
        <taxon>Neisseriaceae</taxon>
        <taxon>Neisseria</taxon>
    </lineage>
</organism>
<feature type="transmembrane region" description="Helical" evidence="6">
    <location>
        <begin position="108"/>
        <end position="127"/>
    </location>
</feature>
<dbReference type="STRING" id="28091.SAMEA3174300_00091"/>
<feature type="transmembrane region" description="Helical" evidence="6">
    <location>
        <begin position="381"/>
        <end position="401"/>
    </location>
</feature>
<keyword evidence="2" id="KW-1003">Cell membrane</keyword>
<reference evidence="7 8" key="1">
    <citation type="submission" date="2018-12" db="EMBL/GenBank/DDBJ databases">
        <authorList>
            <consortium name="Pathogen Informatics"/>
        </authorList>
    </citation>
    <scope>NUCLEOTIDE SEQUENCE [LARGE SCALE GENOMIC DNA]</scope>
    <source>
        <strain evidence="7 8">NCTC12742</strain>
    </source>
</reference>
<feature type="transmembrane region" description="Helical" evidence="6">
    <location>
        <begin position="252"/>
        <end position="275"/>
    </location>
</feature>
<dbReference type="PANTHER" id="PTHR30250:SF11">
    <property type="entry name" value="O-ANTIGEN TRANSPORTER-RELATED"/>
    <property type="match status" value="1"/>
</dbReference>
<accession>A0A3S5C4E0</accession>
<keyword evidence="4 6" id="KW-1133">Transmembrane helix</keyword>
<dbReference type="GO" id="GO:0005886">
    <property type="term" value="C:plasma membrane"/>
    <property type="evidence" value="ECO:0007669"/>
    <property type="project" value="UniProtKB-SubCell"/>
</dbReference>
<sequence length="473" mass="51719">MNIRKILGYALGPIGSAAIGLVSLPLISWYFPAEDIGRIVLLQTISGILMVLFNLGLDQAYIREYYSADNKAALFKVVAAPPVVMILLFAAAIIFINPSWPSEKIFELDNAALGILSILFLVSLLLTRHISLILRMQEKAVSFSLSQLTPKLAILLLVCLLIFSGHPTDSLALIGTYAVAQMAAVVILTIQTRKDLIAAAQAPFDPQLVKATMGYGLPMVIGELAFLAFASADRLLLKHLGTLSELGVYSMAVSFGAIALIFQSVFSTIWSPLVFKWVKDNENLHKIGETSLMMTALMIVILSAVGLSSPIITFFLPEQYAPVQFILLSSILFPLLYTLTEVSGIGINVVKKTWLITVISLIALACQFTLLYLLVPTWGARGAAISTAVSFWVLFILKTEISALIWQKLPRKKLYLSTAACVATCVAYTSIGNTQNYFLFALLWLTAIAVVLMLYKNNILSFVQSIKGRLKKS</sequence>
<feature type="transmembrane region" description="Helical" evidence="6">
    <location>
        <begin position="171"/>
        <end position="190"/>
    </location>
</feature>
<feature type="transmembrane region" description="Helical" evidence="6">
    <location>
        <begin position="77"/>
        <end position="96"/>
    </location>
</feature>
<dbReference type="InterPro" id="IPR050833">
    <property type="entry name" value="Poly_Biosynth_Transport"/>
</dbReference>
<evidence type="ECO:0000313" key="7">
    <source>
        <dbReference type="EMBL" id="VEJ51632.1"/>
    </source>
</evidence>
<evidence type="ECO:0000256" key="6">
    <source>
        <dbReference type="SAM" id="Phobius"/>
    </source>
</evidence>
<feature type="transmembrane region" description="Helical" evidence="6">
    <location>
        <begin position="7"/>
        <end position="30"/>
    </location>
</feature>
<feature type="transmembrane region" description="Helical" evidence="6">
    <location>
        <begin position="437"/>
        <end position="455"/>
    </location>
</feature>
<protein>
    <submittedName>
        <fullName evidence="7">Lipopolysaccharide biosynthesis translocase</fullName>
    </submittedName>
</protein>
<evidence type="ECO:0000256" key="3">
    <source>
        <dbReference type="ARBA" id="ARBA00022692"/>
    </source>
</evidence>
<gene>
    <name evidence="7" type="ORF">NCTC12742_01530</name>
</gene>
<feature type="transmembrane region" description="Helical" evidence="6">
    <location>
        <begin position="322"/>
        <end position="342"/>
    </location>
</feature>
<keyword evidence="5 6" id="KW-0472">Membrane</keyword>
<dbReference type="RefSeq" id="WP_004283818.1">
    <property type="nucleotide sequence ID" value="NZ_CAUJRG010000001.1"/>
</dbReference>
<feature type="transmembrane region" description="Helical" evidence="6">
    <location>
        <begin position="36"/>
        <end position="57"/>
    </location>
</feature>
<dbReference type="EMBL" id="LR134533">
    <property type="protein sequence ID" value="VEJ51632.1"/>
    <property type="molecule type" value="Genomic_DNA"/>
</dbReference>
<evidence type="ECO:0000256" key="1">
    <source>
        <dbReference type="ARBA" id="ARBA00004651"/>
    </source>
</evidence>
<evidence type="ECO:0000256" key="2">
    <source>
        <dbReference type="ARBA" id="ARBA00022475"/>
    </source>
</evidence>
<evidence type="ECO:0000256" key="4">
    <source>
        <dbReference type="ARBA" id="ARBA00022989"/>
    </source>
</evidence>
<dbReference type="InterPro" id="IPR002797">
    <property type="entry name" value="Polysacc_synth"/>
</dbReference>